<feature type="region of interest" description="Disordered" evidence="1">
    <location>
        <begin position="1"/>
        <end position="21"/>
    </location>
</feature>
<dbReference type="InterPro" id="IPR057746">
    <property type="entry name" value="CpnT-like_N"/>
</dbReference>
<dbReference type="Pfam" id="PF25547">
    <property type="entry name" value="WXG100_2"/>
    <property type="match status" value="1"/>
</dbReference>
<dbReference type="EMBL" id="BAABHK010000009">
    <property type="protein sequence ID" value="GAA4631348.1"/>
    <property type="molecule type" value="Genomic_DNA"/>
</dbReference>
<dbReference type="Proteomes" id="UP001501442">
    <property type="component" value="Unassembled WGS sequence"/>
</dbReference>
<evidence type="ECO:0000313" key="4">
    <source>
        <dbReference type="Proteomes" id="UP001501442"/>
    </source>
</evidence>
<comment type="caution">
    <text evidence="3">The sequence shown here is derived from an EMBL/GenBank/DDBJ whole genome shotgun (WGS) entry which is preliminary data.</text>
</comment>
<name>A0ABP8UHR2_9ACTN</name>
<accession>A0ABP8UHR2</accession>
<keyword evidence="4" id="KW-1185">Reference proteome</keyword>
<feature type="domain" description="Outer membrane channel protein CpnT-like N-terminal" evidence="2">
    <location>
        <begin position="168"/>
        <end position="295"/>
    </location>
</feature>
<sequence>MTGSGTLPWQPKQPWRPPMVAPRRVDVSPAMVDGAAKNFAVGQHDLIDTWMRLLGGLDGNHGMAGNDKAANIFNAKYAPAVQAAWKAFRQAIVVIGGASLGLTQTANNHLAADHRSRADASGGASALLGPNEVYPDMSLAEPQSAIGPAATGPYLGANRILATLLVGYWPAAHPNNLENAAGKWYAAANEVNKVAEWLNWSIGQLADSSKTRDFAAIQRYWHKVYQAGDGHSLLGGLIKLCNALGDACDRYANVTWATQNKINLIVSSQEVLVLLSAGSEGVITRLRGVFNRIAAGGAAAVGREVGAAVTEDVVAEAVAAAAETPKIEPIAADFEATAGKAVADEIGDGFAGKVTSAEQQLPRPVPDGWAPRVSDNGKGIVFQDPNATGNANMIRVMDPTPKYPNGYIRVYNSHGQPVDVYGKPGPPSATHIPVDYDGKWPGWPGG</sequence>
<protein>
    <recommendedName>
        <fullName evidence="2">Outer membrane channel protein CpnT-like N-terminal domain-containing protein</fullName>
    </recommendedName>
</protein>
<proteinExistence type="predicted"/>
<feature type="region of interest" description="Disordered" evidence="1">
    <location>
        <begin position="358"/>
        <end position="385"/>
    </location>
</feature>
<organism evidence="3 4">
    <name type="scientific">Actinoallomurus vinaceus</name>
    <dbReference type="NCBI Taxonomy" id="1080074"/>
    <lineage>
        <taxon>Bacteria</taxon>
        <taxon>Bacillati</taxon>
        <taxon>Actinomycetota</taxon>
        <taxon>Actinomycetes</taxon>
        <taxon>Streptosporangiales</taxon>
        <taxon>Thermomonosporaceae</taxon>
        <taxon>Actinoallomurus</taxon>
    </lineage>
</organism>
<evidence type="ECO:0000313" key="3">
    <source>
        <dbReference type="EMBL" id="GAA4631348.1"/>
    </source>
</evidence>
<evidence type="ECO:0000259" key="2">
    <source>
        <dbReference type="Pfam" id="PF25547"/>
    </source>
</evidence>
<evidence type="ECO:0000256" key="1">
    <source>
        <dbReference type="SAM" id="MobiDB-lite"/>
    </source>
</evidence>
<reference evidence="4" key="1">
    <citation type="journal article" date="2019" name="Int. J. Syst. Evol. Microbiol.">
        <title>The Global Catalogue of Microorganisms (GCM) 10K type strain sequencing project: providing services to taxonomists for standard genome sequencing and annotation.</title>
        <authorList>
            <consortium name="The Broad Institute Genomics Platform"/>
            <consortium name="The Broad Institute Genome Sequencing Center for Infectious Disease"/>
            <person name="Wu L."/>
            <person name="Ma J."/>
        </authorList>
    </citation>
    <scope>NUCLEOTIDE SEQUENCE [LARGE SCALE GENOMIC DNA]</scope>
    <source>
        <strain evidence="4">JCM 17939</strain>
    </source>
</reference>
<gene>
    <name evidence="3" type="ORF">GCM10023196_060430</name>
</gene>